<name>A0A4R2M1I9_RUBGE</name>
<dbReference type="PROSITE" id="PS50937">
    <property type="entry name" value="HTH_MERR_2"/>
    <property type="match status" value="1"/>
</dbReference>
<dbReference type="InterPro" id="IPR036724">
    <property type="entry name" value="Cobalamin-bd_sf"/>
</dbReference>
<dbReference type="SMART" id="SM00422">
    <property type="entry name" value="HTH_MERR"/>
    <property type="match status" value="1"/>
</dbReference>
<dbReference type="GO" id="GO:0003677">
    <property type="term" value="F:DNA binding"/>
    <property type="evidence" value="ECO:0007669"/>
    <property type="project" value="InterPro"/>
</dbReference>
<protein>
    <submittedName>
        <fullName evidence="3">Methanogenic corrinoid protein MtbC1</fullName>
    </submittedName>
</protein>
<reference evidence="3 4" key="1">
    <citation type="submission" date="2019-03" db="EMBL/GenBank/DDBJ databases">
        <title>Genomic Encyclopedia of Type Strains, Phase IV (KMG-IV): sequencing the most valuable type-strain genomes for metagenomic binning, comparative biology and taxonomic classification.</title>
        <authorList>
            <person name="Goeker M."/>
        </authorList>
    </citation>
    <scope>NUCLEOTIDE SEQUENCE [LARGE SCALE GENOMIC DNA]</scope>
    <source>
        <strain evidence="3 4">DSM 1709</strain>
    </source>
</reference>
<sequence length="312" mass="34189">MNDRSSADKLTLSIAAVERDTGLSKDTLRVWERRYGFPSPARDSQGERAYPLEQVEKLRLIKRLLDAGHRPGRIVPMPASELNELTASTVDQPQRSAGNPVVAADLERALDLLRSHDPAGLRRELGRMLVRHGISRFVIDVVAPLNTAVGDAWLRGQVEVYEEHLYTETVQSLLRQAIASVPEPLGGGAPAVLLTTFPGEPHGLGLLMCETLMAMDGCRCVALGTQTPLWDVVLAARSYRADIVALSFSGCMSPNQVVDGLSELREKLPAATELWVGGSAPVLFRRRVDGVLPIEALEHIGIELRRWRDARG</sequence>
<organism evidence="3 4">
    <name type="scientific">Rubrivivax gelatinosus</name>
    <name type="common">Rhodocyclus gelatinosus</name>
    <name type="synonym">Rhodopseudomonas gelatinosa</name>
    <dbReference type="NCBI Taxonomy" id="28068"/>
    <lineage>
        <taxon>Bacteria</taxon>
        <taxon>Pseudomonadati</taxon>
        <taxon>Pseudomonadota</taxon>
        <taxon>Betaproteobacteria</taxon>
        <taxon>Burkholderiales</taxon>
        <taxon>Sphaerotilaceae</taxon>
        <taxon>Rubrivivax</taxon>
    </lineage>
</organism>
<evidence type="ECO:0000259" key="2">
    <source>
        <dbReference type="PROSITE" id="PS51332"/>
    </source>
</evidence>
<dbReference type="GO" id="GO:0046872">
    <property type="term" value="F:metal ion binding"/>
    <property type="evidence" value="ECO:0007669"/>
    <property type="project" value="InterPro"/>
</dbReference>
<dbReference type="InterPro" id="IPR003759">
    <property type="entry name" value="Cbl-bd_cap"/>
</dbReference>
<dbReference type="SUPFAM" id="SSF46955">
    <property type="entry name" value="Putative DNA-binding domain"/>
    <property type="match status" value="1"/>
</dbReference>
<dbReference type="AlphaFoldDB" id="A0A4R2M1I9"/>
<dbReference type="InterPro" id="IPR006158">
    <property type="entry name" value="Cobalamin-bd"/>
</dbReference>
<dbReference type="InterPro" id="IPR000551">
    <property type="entry name" value="MerR-type_HTH_dom"/>
</dbReference>
<dbReference type="GO" id="GO:0006355">
    <property type="term" value="P:regulation of DNA-templated transcription"/>
    <property type="evidence" value="ECO:0007669"/>
    <property type="project" value="InterPro"/>
</dbReference>
<dbReference type="OrthoDB" id="9800334at2"/>
<dbReference type="InterPro" id="IPR036594">
    <property type="entry name" value="Meth_synthase_dom"/>
</dbReference>
<evidence type="ECO:0000259" key="1">
    <source>
        <dbReference type="PROSITE" id="PS50937"/>
    </source>
</evidence>
<dbReference type="SUPFAM" id="SSF52242">
    <property type="entry name" value="Cobalamin (vitamin B12)-binding domain"/>
    <property type="match status" value="1"/>
</dbReference>
<gene>
    <name evidence="3" type="ORF">EV684_111113</name>
</gene>
<dbReference type="Pfam" id="PF13411">
    <property type="entry name" value="MerR_1"/>
    <property type="match status" value="1"/>
</dbReference>
<dbReference type="Gene3D" id="3.40.50.280">
    <property type="entry name" value="Cobalamin-binding domain"/>
    <property type="match status" value="1"/>
</dbReference>
<comment type="caution">
    <text evidence="3">The sequence shown here is derived from an EMBL/GenBank/DDBJ whole genome shotgun (WGS) entry which is preliminary data.</text>
</comment>
<accession>A0A4R2M1I9</accession>
<dbReference type="RefSeq" id="WP_132648532.1">
    <property type="nucleotide sequence ID" value="NZ_CP181386.1"/>
</dbReference>
<dbReference type="PROSITE" id="PS51332">
    <property type="entry name" value="B12_BINDING"/>
    <property type="match status" value="1"/>
</dbReference>
<dbReference type="CDD" id="cd01104">
    <property type="entry name" value="HTH_MlrA-CarA"/>
    <property type="match status" value="1"/>
</dbReference>
<dbReference type="GeneID" id="99683108"/>
<dbReference type="GO" id="GO:0031419">
    <property type="term" value="F:cobalamin binding"/>
    <property type="evidence" value="ECO:0007669"/>
    <property type="project" value="InterPro"/>
</dbReference>
<dbReference type="EMBL" id="SLXD01000011">
    <property type="protein sequence ID" value="TCP00909.1"/>
    <property type="molecule type" value="Genomic_DNA"/>
</dbReference>
<evidence type="ECO:0000313" key="4">
    <source>
        <dbReference type="Proteomes" id="UP000295106"/>
    </source>
</evidence>
<feature type="domain" description="B12-binding" evidence="2">
    <location>
        <begin position="189"/>
        <end position="312"/>
    </location>
</feature>
<evidence type="ECO:0000313" key="3">
    <source>
        <dbReference type="EMBL" id="TCP00909.1"/>
    </source>
</evidence>
<proteinExistence type="predicted"/>
<dbReference type="Proteomes" id="UP000295106">
    <property type="component" value="Unassembled WGS sequence"/>
</dbReference>
<feature type="domain" description="HTH merR-type" evidence="1">
    <location>
        <begin position="11"/>
        <end position="68"/>
    </location>
</feature>
<dbReference type="Pfam" id="PF02607">
    <property type="entry name" value="B12-binding_2"/>
    <property type="match status" value="1"/>
</dbReference>
<dbReference type="Gene3D" id="1.10.1660.10">
    <property type="match status" value="1"/>
</dbReference>
<dbReference type="CDD" id="cd02065">
    <property type="entry name" value="B12-binding_like"/>
    <property type="match status" value="1"/>
</dbReference>
<dbReference type="Gene3D" id="1.10.1240.10">
    <property type="entry name" value="Methionine synthase domain"/>
    <property type="match status" value="1"/>
</dbReference>
<dbReference type="InterPro" id="IPR009061">
    <property type="entry name" value="DNA-bd_dom_put_sf"/>
</dbReference>